<dbReference type="Pfam" id="PF20243">
    <property type="entry name" value="MbnP"/>
    <property type="match status" value="1"/>
</dbReference>
<dbReference type="AlphaFoldDB" id="A0A090VQV5"/>
<sequence length="257" mass="28946">MMLKKIIPILLIIVAAVFSCSNDDTAPQSSNITFSFSHSWDGTPITNSDFNSIKFTNANGEDLSITKLRYIVSKTIFTKSTGEDFIFEGYHLIDLTNTTSLNFSVFEALPYGKYTNVSFIFGLNNEDNYNNNYQDLNSASWNVPDLLGGGYHYMQLEGKFIDNTSTETGYAYHAIRAVDNSGASLSFEDTFFEVNLGEANITDNAKFNIEMNVAEWFKNPNTWDLNMLNNMLMPNFNAQILMFQNGQNVFSLKSIAQ</sequence>
<dbReference type="InterPro" id="IPR046863">
    <property type="entry name" value="MbnP-like_dom"/>
</dbReference>
<protein>
    <recommendedName>
        <fullName evidence="2">Copper-binding protein MbnP-like domain-containing protein</fullName>
    </recommendedName>
</protein>
<reference evidence="6" key="1">
    <citation type="journal article" date="2014" name="Genome Announc.">
        <title>Draft Genome Sequence of Marine Flavobacterium Jejuia pallidilutea Strain 11shimoA1 and Pigmentation Mutants.</title>
        <authorList>
            <person name="Takatani N."/>
            <person name="Nakanishi M."/>
            <person name="Meirelles P."/>
            <person name="Mino S."/>
            <person name="Suda W."/>
            <person name="Oshima K."/>
            <person name="Hattori M."/>
            <person name="Ohkuma M."/>
            <person name="Hosokawa M."/>
            <person name="Miyashita K."/>
            <person name="Thompson F.L."/>
            <person name="Niwa A."/>
            <person name="Sawabe T."/>
            <person name="Sawabe T."/>
        </authorList>
    </citation>
    <scope>NUCLEOTIDE SEQUENCE [LARGE SCALE GENOMIC DNA]</scope>
    <source>
        <strain evidence="6">JCM 19538</strain>
    </source>
</reference>
<organism evidence="3 5">
    <name type="scientific">Jejuia pallidilutea</name>
    <dbReference type="NCBI Taxonomy" id="504487"/>
    <lineage>
        <taxon>Bacteria</taxon>
        <taxon>Pseudomonadati</taxon>
        <taxon>Bacteroidota</taxon>
        <taxon>Flavobacteriia</taxon>
        <taxon>Flavobacteriales</taxon>
        <taxon>Flavobacteriaceae</taxon>
        <taxon>Jejuia</taxon>
    </lineage>
</organism>
<feature type="domain" description="Copper-binding protein MbnP-like" evidence="2">
    <location>
        <begin position="30"/>
        <end position="226"/>
    </location>
</feature>
<dbReference type="Proteomes" id="UP000030184">
    <property type="component" value="Unassembled WGS sequence"/>
</dbReference>
<gene>
    <name evidence="3" type="ORF">JCM19301_2488</name>
    <name evidence="4" type="ORF">JCM19538_2267</name>
</gene>
<dbReference type="STRING" id="504487.JCM19538_2267"/>
<proteinExistence type="predicted"/>
<dbReference type="Proteomes" id="UP000029641">
    <property type="component" value="Unassembled WGS sequence"/>
</dbReference>
<evidence type="ECO:0000313" key="4">
    <source>
        <dbReference type="EMBL" id="GAL87904.1"/>
    </source>
</evidence>
<evidence type="ECO:0000313" key="5">
    <source>
        <dbReference type="Proteomes" id="UP000029641"/>
    </source>
</evidence>
<dbReference type="RefSeq" id="WP_235420475.1">
    <property type="nucleotide sequence ID" value="NZ_BBNR01000004.1"/>
</dbReference>
<dbReference type="eggNOG" id="ENOG502Z99Q">
    <property type="taxonomic scope" value="Bacteria"/>
</dbReference>
<feature type="signal peptide" evidence="1">
    <location>
        <begin position="1"/>
        <end position="26"/>
    </location>
</feature>
<evidence type="ECO:0000259" key="2">
    <source>
        <dbReference type="Pfam" id="PF20243"/>
    </source>
</evidence>
<keyword evidence="6" id="KW-1185">Reference proteome</keyword>
<dbReference type="PROSITE" id="PS51257">
    <property type="entry name" value="PROKAR_LIPOPROTEIN"/>
    <property type="match status" value="1"/>
</dbReference>
<evidence type="ECO:0000313" key="3">
    <source>
        <dbReference type="EMBL" id="GAL66393.1"/>
    </source>
</evidence>
<dbReference type="EMBL" id="BBNR01000004">
    <property type="protein sequence ID" value="GAL66393.1"/>
    <property type="molecule type" value="Genomic_DNA"/>
</dbReference>
<keyword evidence="1" id="KW-0732">Signal</keyword>
<name>A0A090VQV5_9FLAO</name>
<dbReference type="EMBL" id="BBNY01000001">
    <property type="protein sequence ID" value="GAL87904.1"/>
    <property type="molecule type" value="Genomic_DNA"/>
</dbReference>
<evidence type="ECO:0000256" key="1">
    <source>
        <dbReference type="SAM" id="SignalP"/>
    </source>
</evidence>
<feature type="chain" id="PRO_5007382727" description="Copper-binding protein MbnP-like domain-containing protein" evidence="1">
    <location>
        <begin position="27"/>
        <end position="257"/>
    </location>
</feature>
<accession>A0A090VQV5</accession>
<comment type="caution">
    <text evidence="3">The sequence shown here is derived from an EMBL/GenBank/DDBJ whole genome shotgun (WGS) entry which is preliminary data.</text>
</comment>
<evidence type="ECO:0000313" key="6">
    <source>
        <dbReference type="Proteomes" id="UP000030184"/>
    </source>
</evidence>